<sequence length="190" mass="20891">MSRRDLLENAAQCYEAAKAPAEAARCYYEAGAYRQAAALYTRLDMLREAAAAHAAGGRHEDGAWLLVHRLNDPEQARVMLAKMARERGADPLAANLVLARCRVAEDGDLRAAIPLLATAAAALANRETRADQRIEDWSVALATAAHRYDQAALIFAASVRGRRRRAADRWAAWSQQHLGTGLPPYEQETR</sequence>
<name>A0ABY8WNH2_9ACTN</name>
<evidence type="ECO:0008006" key="3">
    <source>
        <dbReference type="Google" id="ProtNLM"/>
    </source>
</evidence>
<organism evidence="1 2">
    <name type="scientific">Actinoplanes oblitus</name>
    <dbReference type="NCBI Taxonomy" id="3040509"/>
    <lineage>
        <taxon>Bacteria</taxon>
        <taxon>Bacillati</taxon>
        <taxon>Actinomycetota</taxon>
        <taxon>Actinomycetes</taxon>
        <taxon>Micromonosporales</taxon>
        <taxon>Micromonosporaceae</taxon>
        <taxon>Actinoplanes</taxon>
    </lineage>
</organism>
<proteinExistence type="predicted"/>
<dbReference type="RefSeq" id="WP_284920849.1">
    <property type="nucleotide sequence ID" value="NZ_CP126980.1"/>
</dbReference>
<reference evidence="1 2" key="1">
    <citation type="submission" date="2023-06" db="EMBL/GenBank/DDBJ databases">
        <authorList>
            <person name="Yushchuk O."/>
            <person name="Binda E."/>
            <person name="Ruckert-Reed C."/>
            <person name="Fedorenko V."/>
            <person name="Kalinowski J."/>
            <person name="Marinelli F."/>
        </authorList>
    </citation>
    <scope>NUCLEOTIDE SEQUENCE [LARGE SCALE GENOMIC DNA]</scope>
    <source>
        <strain evidence="1 2">NRRL 3884</strain>
    </source>
</reference>
<evidence type="ECO:0000313" key="2">
    <source>
        <dbReference type="Proteomes" id="UP001240150"/>
    </source>
</evidence>
<gene>
    <name evidence="1" type="ORF">ACTOB_003062</name>
</gene>
<protein>
    <recommendedName>
        <fullName evidence="3">Tetratricopeptide repeat protein</fullName>
    </recommendedName>
</protein>
<evidence type="ECO:0000313" key="1">
    <source>
        <dbReference type="EMBL" id="WIM99411.1"/>
    </source>
</evidence>
<dbReference type="Proteomes" id="UP001240150">
    <property type="component" value="Chromosome"/>
</dbReference>
<dbReference type="EMBL" id="CP126980">
    <property type="protein sequence ID" value="WIM99411.1"/>
    <property type="molecule type" value="Genomic_DNA"/>
</dbReference>
<keyword evidence="2" id="KW-1185">Reference proteome</keyword>
<accession>A0ABY8WNH2</accession>